<gene>
    <name evidence="2" type="ORF">F7725_016819</name>
</gene>
<dbReference type="Proteomes" id="UP000518266">
    <property type="component" value="Unassembled WGS sequence"/>
</dbReference>
<feature type="region of interest" description="Disordered" evidence="1">
    <location>
        <begin position="64"/>
        <end position="90"/>
    </location>
</feature>
<proteinExistence type="predicted"/>
<reference evidence="2 3" key="1">
    <citation type="submission" date="2020-03" db="EMBL/GenBank/DDBJ databases">
        <title>Dissostichus mawsoni Genome sequencing and assembly.</title>
        <authorList>
            <person name="Park H."/>
        </authorList>
    </citation>
    <scope>NUCLEOTIDE SEQUENCE [LARGE SCALE GENOMIC DNA]</scope>
    <source>
        <strain evidence="2">DM0001</strain>
        <tissue evidence="2">Muscle</tissue>
    </source>
</reference>
<protein>
    <submittedName>
        <fullName evidence="2">Uncharacterized protein</fullName>
    </submittedName>
</protein>
<organism evidence="2 3">
    <name type="scientific">Dissostichus mawsoni</name>
    <name type="common">Antarctic cod</name>
    <dbReference type="NCBI Taxonomy" id="36200"/>
    <lineage>
        <taxon>Eukaryota</taxon>
        <taxon>Metazoa</taxon>
        <taxon>Chordata</taxon>
        <taxon>Craniata</taxon>
        <taxon>Vertebrata</taxon>
        <taxon>Euteleostomi</taxon>
        <taxon>Actinopterygii</taxon>
        <taxon>Neopterygii</taxon>
        <taxon>Teleostei</taxon>
        <taxon>Neoteleostei</taxon>
        <taxon>Acanthomorphata</taxon>
        <taxon>Eupercaria</taxon>
        <taxon>Perciformes</taxon>
        <taxon>Notothenioidei</taxon>
        <taxon>Nototheniidae</taxon>
        <taxon>Dissostichus</taxon>
    </lineage>
</organism>
<dbReference type="OrthoDB" id="10641286at2759"/>
<sequence length="90" mass="10385">MPLSIISTDYMQLDLLYSFFIVCMDRHKKIQHEGKGSDWHYMAARGEGQRAGLHFLSKAAAQSLSPPLPRVTLSNNKKQNKNQRKREVNR</sequence>
<keyword evidence="3" id="KW-1185">Reference proteome</keyword>
<name>A0A7J5Z3C3_DISMA</name>
<evidence type="ECO:0000313" key="3">
    <source>
        <dbReference type="Proteomes" id="UP000518266"/>
    </source>
</evidence>
<evidence type="ECO:0000256" key="1">
    <source>
        <dbReference type="SAM" id="MobiDB-lite"/>
    </source>
</evidence>
<accession>A0A7J5Z3C3</accession>
<evidence type="ECO:0000313" key="2">
    <source>
        <dbReference type="EMBL" id="KAF3856096.1"/>
    </source>
</evidence>
<comment type="caution">
    <text evidence="2">The sequence shown here is derived from an EMBL/GenBank/DDBJ whole genome shotgun (WGS) entry which is preliminary data.</text>
</comment>
<dbReference type="EMBL" id="JAAKFY010000006">
    <property type="protein sequence ID" value="KAF3856096.1"/>
    <property type="molecule type" value="Genomic_DNA"/>
</dbReference>
<dbReference type="AlphaFoldDB" id="A0A7J5Z3C3"/>